<dbReference type="RefSeq" id="WP_089873553.1">
    <property type="nucleotide sequence ID" value="NZ_FNBH01000002.1"/>
</dbReference>
<dbReference type="AlphaFoldDB" id="A0A1G7PHD9"/>
<reference evidence="2" key="1">
    <citation type="submission" date="2016-10" db="EMBL/GenBank/DDBJ databases">
        <authorList>
            <person name="Varghese N."/>
            <person name="Submissions S."/>
        </authorList>
    </citation>
    <scope>NUCLEOTIDE SEQUENCE [LARGE SCALE GENOMIC DNA]</scope>
    <source>
        <strain evidence="2">DSM 19684</strain>
    </source>
</reference>
<protein>
    <submittedName>
        <fullName evidence="1">Uncharacterized protein</fullName>
    </submittedName>
</protein>
<dbReference type="STRING" id="454006.SAMN05421825_2296"/>
<name>A0A1G7PHD9_9FLAO</name>
<accession>A0A1G7PHD9</accession>
<gene>
    <name evidence="1" type="ORF">SAMN05421825_2296</name>
</gene>
<evidence type="ECO:0000313" key="1">
    <source>
        <dbReference type="EMBL" id="SDF85673.1"/>
    </source>
</evidence>
<evidence type="ECO:0000313" key="2">
    <source>
        <dbReference type="Proteomes" id="UP000199203"/>
    </source>
</evidence>
<dbReference type="Proteomes" id="UP000199203">
    <property type="component" value="Unassembled WGS sequence"/>
</dbReference>
<dbReference type="EMBL" id="FNBH01000002">
    <property type="protein sequence ID" value="SDF85673.1"/>
    <property type="molecule type" value="Genomic_DNA"/>
</dbReference>
<sequence length="85" mass="10460">MDKKLELQQKQERMEELKPIVSKGFPTDEELDLYIEKNKKYFDEYDILFKEIQKLKYEIKTPQEKEEYDEYLRKLKLKAEGKPLI</sequence>
<organism evidence="1 2">
    <name type="scientific">Epilithonimonas hungarica</name>
    <dbReference type="NCBI Taxonomy" id="454006"/>
    <lineage>
        <taxon>Bacteria</taxon>
        <taxon>Pseudomonadati</taxon>
        <taxon>Bacteroidota</taxon>
        <taxon>Flavobacteriia</taxon>
        <taxon>Flavobacteriales</taxon>
        <taxon>Weeksellaceae</taxon>
        <taxon>Chryseobacterium group</taxon>
        <taxon>Epilithonimonas</taxon>
    </lineage>
</organism>
<proteinExistence type="predicted"/>
<keyword evidence="2" id="KW-1185">Reference proteome</keyword>